<dbReference type="CDD" id="cd06291">
    <property type="entry name" value="PBP1_Qymf-like"/>
    <property type="match status" value="1"/>
</dbReference>
<dbReference type="Gene3D" id="1.10.260.40">
    <property type="entry name" value="lambda repressor-like DNA-binding domains"/>
    <property type="match status" value="1"/>
</dbReference>
<dbReference type="InterPro" id="IPR000843">
    <property type="entry name" value="HTH_LacI"/>
</dbReference>
<dbReference type="PROSITE" id="PS50932">
    <property type="entry name" value="HTH_LACI_2"/>
    <property type="match status" value="1"/>
</dbReference>
<dbReference type="Pfam" id="PF00356">
    <property type="entry name" value="LacI"/>
    <property type="match status" value="1"/>
</dbReference>
<gene>
    <name evidence="6" type="ORF">FEZ48_10415</name>
</gene>
<dbReference type="InterPro" id="IPR010982">
    <property type="entry name" value="Lambda_DNA-bd_dom_sf"/>
</dbReference>
<protein>
    <submittedName>
        <fullName evidence="6">LacI family transcriptional regulator</fullName>
    </submittedName>
</protein>
<sequence length="329" mass="36870">MATIQDIANEVGISKAAVSRILNRKGSFNAGTKEKVFRVAKDLGYLVPRENQLLDEKFFKTIGAVFPTGHIPYYSVLVSLLEQVAYSFGYSLMICSSLYDKEKEELFFEQLREKRISGIIYGSFTNDVNLPINEDLPIVTVGHRLSEDIPVIKSDNHLAGIIAAKHLIAKGCKNLLYISAYQVGKNNDERYKGFIEELEKSNKKCNAYFTGTNERKKDIPSVISQMFIENVDADGIFVESYTLAVQCLKVCQSLGISIPEDLKIVTYGNQLLNAYSFPEITMISENTNQIAYEAVSALVDIIEHEDNTEPDLKDNQIVIPVSLIEKQTT</sequence>
<dbReference type="STRING" id="191770.SAMN04488013_104136"/>
<keyword evidence="4" id="KW-0804">Transcription</keyword>
<evidence type="ECO:0000256" key="4">
    <source>
        <dbReference type="ARBA" id="ARBA00023163"/>
    </source>
</evidence>
<dbReference type="Proteomes" id="UP000307201">
    <property type="component" value="Unassembled WGS sequence"/>
</dbReference>
<dbReference type="InterPro" id="IPR046335">
    <property type="entry name" value="LacI/GalR-like_sensor"/>
</dbReference>
<keyword evidence="3" id="KW-0238">DNA-binding</keyword>
<accession>A0A5R9C0U2</accession>
<comment type="caution">
    <text evidence="6">The sequence shown here is derived from an EMBL/GenBank/DDBJ whole genome shotgun (WGS) entry which is preliminary data.</text>
</comment>
<dbReference type="InterPro" id="IPR028082">
    <property type="entry name" value="Peripla_BP_I"/>
</dbReference>
<evidence type="ECO:0000256" key="1">
    <source>
        <dbReference type="ARBA" id="ARBA00022491"/>
    </source>
</evidence>
<evidence type="ECO:0000313" key="7">
    <source>
        <dbReference type="Proteomes" id="UP000307201"/>
    </source>
</evidence>
<dbReference type="Pfam" id="PF13377">
    <property type="entry name" value="Peripla_BP_3"/>
    <property type="match status" value="1"/>
</dbReference>
<keyword evidence="1" id="KW-0678">Repressor</keyword>
<dbReference type="RefSeq" id="WP_138472528.1">
    <property type="nucleotide sequence ID" value="NZ_VBTE01000034.1"/>
</dbReference>
<proteinExistence type="predicted"/>
<dbReference type="Gene3D" id="3.40.50.2300">
    <property type="match status" value="2"/>
</dbReference>
<dbReference type="AlphaFoldDB" id="A0A5R9C0U2"/>
<dbReference type="OrthoDB" id="9796186at2"/>
<evidence type="ECO:0000259" key="5">
    <source>
        <dbReference type="PROSITE" id="PS50932"/>
    </source>
</evidence>
<dbReference type="GO" id="GO:0003700">
    <property type="term" value="F:DNA-binding transcription factor activity"/>
    <property type="evidence" value="ECO:0007669"/>
    <property type="project" value="TreeGrafter"/>
</dbReference>
<dbReference type="GO" id="GO:0000976">
    <property type="term" value="F:transcription cis-regulatory region binding"/>
    <property type="evidence" value="ECO:0007669"/>
    <property type="project" value="TreeGrafter"/>
</dbReference>
<dbReference type="SUPFAM" id="SSF53822">
    <property type="entry name" value="Periplasmic binding protein-like I"/>
    <property type="match status" value="1"/>
</dbReference>
<evidence type="ECO:0000256" key="2">
    <source>
        <dbReference type="ARBA" id="ARBA00023015"/>
    </source>
</evidence>
<keyword evidence="2" id="KW-0805">Transcription regulation</keyword>
<dbReference type="SMART" id="SM00354">
    <property type="entry name" value="HTH_LACI"/>
    <property type="match status" value="1"/>
</dbReference>
<evidence type="ECO:0000256" key="3">
    <source>
        <dbReference type="ARBA" id="ARBA00023125"/>
    </source>
</evidence>
<dbReference type="SUPFAM" id="SSF47413">
    <property type="entry name" value="lambda repressor-like DNA-binding domains"/>
    <property type="match status" value="1"/>
</dbReference>
<dbReference type="PANTHER" id="PTHR30146">
    <property type="entry name" value="LACI-RELATED TRANSCRIPTIONAL REPRESSOR"/>
    <property type="match status" value="1"/>
</dbReference>
<organism evidence="6 7">
    <name type="scientific">Marinilactibacillus psychrotolerans</name>
    <dbReference type="NCBI Taxonomy" id="191770"/>
    <lineage>
        <taxon>Bacteria</taxon>
        <taxon>Bacillati</taxon>
        <taxon>Bacillota</taxon>
        <taxon>Bacilli</taxon>
        <taxon>Lactobacillales</taxon>
        <taxon>Carnobacteriaceae</taxon>
        <taxon>Marinilactibacillus</taxon>
    </lineage>
</organism>
<dbReference type="PANTHER" id="PTHR30146:SF95">
    <property type="entry name" value="RIBOSE OPERON REPRESSOR"/>
    <property type="match status" value="1"/>
</dbReference>
<dbReference type="CDD" id="cd01392">
    <property type="entry name" value="HTH_LacI"/>
    <property type="match status" value="1"/>
</dbReference>
<reference evidence="6 7" key="1">
    <citation type="submission" date="2019-05" db="EMBL/GenBank/DDBJ databases">
        <title>The metagenome of a microbial culture collection derived from dairy environment covers the genomic content of the human microbiome.</title>
        <authorList>
            <person name="Roder T."/>
            <person name="Wuthrich D."/>
            <person name="Sattari Z."/>
            <person name="Von Ah U."/>
            <person name="Bar C."/>
            <person name="Ronchi F."/>
            <person name="Macpherson A.J."/>
            <person name="Ganal-Vonarburg S.C."/>
            <person name="Bruggmann R."/>
            <person name="Vergeres G."/>
        </authorList>
    </citation>
    <scope>NUCLEOTIDE SEQUENCE [LARGE SCALE GENOMIC DNA]</scope>
    <source>
        <strain evidence="6 7">FAM 24235</strain>
    </source>
</reference>
<feature type="domain" description="HTH lacI-type" evidence="5">
    <location>
        <begin position="2"/>
        <end position="45"/>
    </location>
</feature>
<evidence type="ECO:0000313" key="6">
    <source>
        <dbReference type="EMBL" id="TLQ06298.1"/>
    </source>
</evidence>
<name>A0A5R9C0U2_9LACT</name>
<dbReference type="EMBL" id="VBTE01000034">
    <property type="protein sequence ID" value="TLQ06298.1"/>
    <property type="molecule type" value="Genomic_DNA"/>
</dbReference>